<evidence type="ECO:0000313" key="1">
    <source>
        <dbReference type="EMBL" id="GLW90574.1"/>
    </source>
</evidence>
<comment type="caution">
    <text evidence="1">The sequence shown here is derived from an EMBL/GenBank/DDBJ whole genome shotgun (WGS) entry which is preliminary data.</text>
</comment>
<reference evidence="1" key="1">
    <citation type="submission" date="2023-02" db="EMBL/GenBank/DDBJ databases">
        <title>Actinokineospora globicatena NBRC 15670.</title>
        <authorList>
            <person name="Ichikawa N."/>
            <person name="Sato H."/>
            <person name="Tonouchi N."/>
        </authorList>
    </citation>
    <scope>NUCLEOTIDE SEQUENCE</scope>
    <source>
        <strain evidence="1">NBRC 15670</strain>
    </source>
</reference>
<evidence type="ECO:0000313" key="2">
    <source>
        <dbReference type="Proteomes" id="UP001165042"/>
    </source>
</evidence>
<keyword evidence="2" id="KW-1185">Reference proteome</keyword>
<dbReference type="AlphaFoldDB" id="A0A9W6V842"/>
<gene>
    <name evidence="1" type="ORF">Aglo03_13900</name>
</gene>
<organism evidence="1 2">
    <name type="scientific">Actinokineospora globicatena</name>
    <dbReference type="NCBI Taxonomy" id="103729"/>
    <lineage>
        <taxon>Bacteria</taxon>
        <taxon>Bacillati</taxon>
        <taxon>Actinomycetota</taxon>
        <taxon>Actinomycetes</taxon>
        <taxon>Pseudonocardiales</taxon>
        <taxon>Pseudonocardiaceae</taxon>
        <taxon>Actinokineospora</taxon>
    </lineage>
</organism>
<name>A0A9W6V842_9PSEU</name>
<sequence>MFHYVVPAAGASRLLPVVLRAAEIHRFEVREPYLETPEQVAAGPFEGQFVNQDLAERMVLAAAADDTSFPHARLQAADGQYLMAGLDGEVFLGVTAELAVPGVEAAAWPPRAVEYPEVPLDPPLDDGAWRSIAARVASGPLFALERWALGPFGERGHLLRGAADVARLSEVVRPRAGLAVFSAELLVDVASLGAALDDPLDSLYRSSPSVVYPADDQPWLVRGFHLPRELPPLLAPGALLLVAPPFDDWEPPAVECYVRPEPDGTVRSGLAYHIADPD</sequence>
<dbReference type="Proteomes" id="UP001165042">
    <property type="component" value="Unassembled WGS sequence"/>
</dbReference>
<protein>
    <submittedName>
        <fullName evidence="1">Uncharacterized protein</fullName>
    </submittedName>
</protein>
<dbReference type="EMBL" id="BSSD01000001">
    <property type="protein sequence ID" value="GLW90574.1"/>
    <property type="molecule type" value="Genomic_DNA"/>
</dbReference>
<proteinExistence type="predicted"/>
<accession>A0A9W6V842</accession>